<evidence type="ECO:0000256" key="1">
    <source>
        <dbReference type="SAM" id="Phobius"/>
    </source>
</evidence>
<organism evidence="2">
    <name type="scientific">Niallia circulans</name>
    <name type="common">Bacillus circulans</name>
    <dbReference type="NCBI Taxonomy" id="1397"/>
    <lineage>
        <taxon>Bacteria</taxon>
        <taxon>Bacillati</taxon>
        <taxon>Bacillota</taxon>
        <taxon>Bacilli</taxon>
        <taxon>Bacillales</taxon>
        <taxon>Bacillaceae</taxon>
        <taxon>Niallia</taxon>
    </lineage>
</organism>
<gene>
    <name evidence="2" type="ORF">KD144_23115</name>
</gene>
<keyword evidence="1" id="KW-0812">Transmembrane</keyword>
<dbReference type="AlphaFoldDB" id="A0A941GQ68"/>
<reference evidence="2" key="1">
    <citation type="submission" date="2021-04" db="EMBL/GenBank/DDBJ databases">
        <title>Genomic analysis of electroactive and textile dye degrading Bacillus circulans strain: DC10 isolated from constructed wetland-microbial fuel cells treating textile dye wastewaters.</title>
        <authorList>
            <person name="Patel D.U."/>
            <person name="Desai C.R."/>
        </authorList>
    </citation>
    <scope>NUCLEOTIDE SEQUENCE</scope>
    <source>
        <strain evidence="2">DC10</strain>
    </source>
</reference>
<accession>A0A941GQ68</accession>
<feature type="transmembrane region" description="Helical" evidence="1">
    <location>
        <begin position="58"/>
        <end position="78"/>
    </location>
</feature>
<feature type="transmembrane region" description="Helical" evidence="1">
    <location>
        <begin position="12"/>
        <end position="28"/>
    </location>
</feature>
<feature type="transmembrane region" description="Helical" evidence="1">
    <location>
        <begin position="34"/>
        <end position="51"/>
    </location>
</feature>
<sequence length="79" mass="8694">MENTIKQKSSLSKIITITIITALVIISIFKIELIGKVIFWILAAIVAAVFFKRAAYTILGISLIIGAIYLIVKVFQIGL</sequence>
<proteinExistence type="predicted"/>
<dbReference type="RefSeq" id="WP_016204455.1">
    <property type="nucleotide sequence ID" value="NZ_JAGTPX020000007.1"/>
</dbReference>
<keyword evidence="1" id="KW-1133">Transmembrane helix</keyword>
<keyword evidence="1" id="KW-0472">Membrane</keyword>
<dbReference type="EMBL" id="JAGTPX010000041">
    <property type="protein sequence ID" value="MBR8672428.1"/>
    <property type="molecule type" value="Genomic_DNA"/>
</dbReference>
<comment type="caution">
    <text evidence="2">The sequence shown here is derived from an EMBL/GenBank/DDBJ whole genome shotgun (WGS) entry which is preliminary data.</text>
</comment>
<evidence type="ECO:0000313" key="2">
    <source>
        <dbReference type="EMBL" id="MBR8672428.1"/>
    </source>
</evidence>
<protein>
    <submittedName>
        <fullName evidence="2">Uncharacterized protein</fullName>
    </submittedName>
</protein>
<name>A0A941GQ68_NIACI</name>